<dbReference type="InterPro" id="IPR001951">
    <property type="entry name" value="Histone_H4"/>
</dbReference>
<evidence type="ECO:0000256" key="2">
    <source>
        <dbReference type="ARBA" id="ARBA00004123"/>
    </source>
</evidence>
<sequence length="112" mass="12692">MPPPQRSSGGKGLGKGFPQKRHRKIVKDAIFGISKPDIRRMARRGGVKRISAGIYNEARKAMRQFLKEVLHDCTIFVDHSSRKTITVRDVIYALKRRGRPIYGFDPDVTKAS</sequence>
<protein>
    <recommendedName>
        <fullName evidence="10">Histone H4</fullName>
    </recommendedName>
</protein>
<dbReference type="Proteomes" id="UP000186594">
    <property type="component" value="Unassembled WGS sequence"/>
</dbReference>
<evidence type="ECO:0000256" key="8">
    <source>
        <dbReference type="ARBA" id="ARBA00023242"/>
    </source>
</evidence>
<evidence type="ECO:0000256" key="10">
    <source>
        <dbReference type="RuleBase" id="RU000528"/>
    </source>
</evidence>
<dbReference type="AlphaFoldDB" id="A0A1U7LS59"/>
<dbReference type="FunFam" id="1.10.20.10:FF:000012">
    <property type="entry name" value="Histone H4"/>
    <property type="match status" value="1"/>
</dbReference>
<evidence type="ECO:0000256" key="11">
    <source>
        <dbReference type="SAM" id="MobiDB-lite"/>
    </source>
</evidence>
<keyword evidence="7 10" id="KW-0238">DNA-binding</keyword>
<keyword evidence="9 10" id="KW-0544">Nucleosome core</keyword>
<dbReference type="OrthoDB" id="3919494at2759"/>
<dbReference type="InterPro" id="IPR009072">
    <property type="entry name" value="Histone-fold"/>
</dbReference>
<dbReference type="PANTHER" id="PTHR10484">
    <property type="entry name" value="HISTONE H4"/>
    <property type="match status" value="1"/>
</dbReference>
<feature type="region of interest" description="Disordered" evidence="11">
    <location>
        <begin position="1"/>
        <end position="20"/>
    </location>
</feature>
<dbReference type="PRINTS" id="PR00623">
    <property type="entry name" value="HISTONEH4"/>
</dbReference>
<keyword evidence="6 10" id="KW-0158">Chromosome</keyword>
<reference evidence="13 14" key="1">
    <citation type="submission" date="2016-04" db="EMBL/GenBank/DDBJ databases">
        <title>Evolutionary innovation and constraint leading to complex multicellularity in the Ascomycota.</title>
        <authorList>
            <person name="Cisse O."/>
            <person name="Nguyen A."/>
            <person name="Hewitt D.A."/>
            <person name="Jedd G."/>
            <person name="Stajich J.E."/>
        </authorList>
    </citation>
    <scope>NUCLEOTIDE SEQUENCE [LARGE SCALE GENOMIC DNA]</scope>
    <source>
        <strain evidence="13 14">DAH-3</strain>
    </source>
</reference>
<dbReference type="InterPro" id="IPR035425">
    <property type="entry name" value="CENP-T/H4_C"/>
</dbReference>
<keyword evidence="14" id="KW-1185">Reference proteome</keyword>
<dbReference type="CDD" id="cd22912">
    <property type="entry name" value="HFD_H4"/>
    <property type="match status" value="1"/>
</dbReference>
<dbReference type="GO" id="GO:0005634">
    <property type="term" value="C:nucleus"/>
    <property type="evidence" value="ECO:0007669"/>
    <property type="project" value="UniProtKB-SubCell"/>
</dbReference>
<dbReference type="SUPFAM" id="SSF47113">
    <property type="entry name" value="Histone-fold"/>
    <property type="match status" value="1"/>
</dbReference>
<dbReference type="OMA" id="PIYGFEP"/>
<evidence type="ECO:0000259" key="12">
    <source>
        <dbReference type="SMART" id="SM00803"/>
    </source>
</evidence>
<dbReference type="SMART" id="SM00803">
    <property type="entry name" value="TAF"/>
    <property type="match status" value="1"/>
</dbReference>
<comment type="subunit">
    <text evidence="5 10">The nucleosome is a histone octamer containing two molecules each of H2A, H2B, H3 and H4 assembled in one H3-H4 heterotetramer and two H2A-H2B heterodimers. The octamer wraps approximately 147 bp of DNA.</text>
</comment>
<comment type="caution">
    <text evidence="13">The sequence shown here is derived from an EMBL/GenBank/DDBJ whole genome shotgun (WGS) entry which is preliminary data.</text>
</comment>
<dbReference type="SMART" id="SM00417">
    <property type="entry name" value="H4"/>
    <property type="match status" value="1"/>
</dbReference>
<dbReference type="Gene3D" id="1.10.20.10">
    <property type="entry name" value="Histone, subunit A"/>
    <property type="match status" value="1"/>
</dbReference>
<feature type="domain" description="TATA box binding protein associated factor (TAF) histone-like fold" evidence="12">
    <location>
        <begin position="32"/>
        <end position="96"/>
    </location>
</feature>
<evidence type="ECO:0000256" key="9">
    <source>
        <dbReference type="ARBA" id="ARBA00023269"/>
    </source>
</evidence>
<gene>
    <name evidence="13" type="ORF">NEOLI_002156</name>
</gene>
<dbReference type="GO" id="GO:0030527">
    <property type="term" value="F:structural constituent of chromatin"/>
    <property type="evidence" value="ECO:0007669"/>
    <property type="project" value="InterPro"/>
</dbReference>
<evidence type="ECO:0000313" key="13">
    <source>
        <dbReference type="EMBL" id="OLL25505.1"/>
    </source>
</evidence>
<name>A0A1U7LS59_NEOID</name>
<evidence type="ECO:0000313" key="14">
    <source>
        <dbReference type="Proteomes" id="UP000186594"/>
    </source>
</evidence>
<dbReference type="GO" id="GO:0046982">
    <property type="term" value="F:protein heterodimerization activity"/>
    <property type="evidence" value="ECO:0007669"/>
    <property type="project" value="InterPro"/>
</dbReference>
<keyword evidence="8 10" id="KW-0539">Nucleus</keyword>
<comment type="function">
    <text evidence="1 10">Core component of nucleosome. Nucleosomes wrap and compact DNA into chromatin, limiting DNA accessibility to the cellular machineries which require DNA as a template. Histones thereby play a central role in transcription regulation, DNA repair, DNA replication and chromosomal stability. DNA accessibility is regulated via a complex set of post-translational modifications of histones, also called histone code, and nucleosome remodeling.</text>
</comment>
<accession>A0A1U7LS59</accession>
<evidence type="ECO:0000256" key="6">
    <source>
        <dbReference type="ARBA" id="ARBA00022454"/>
    </source>
</evidence>
<dbReference type="Pfam" id="PF15511">
    <property type="entry name" value="CENP-T_C"/>
    <property type="match status" value="1"/>
</dbReference>
<proteinExistence type="inferred from homology"/>
<comment type="similarity">
    <text evidence="4 10">Belongs to the histone H4 family.</text>
</comment>
<comment type="subcellular location">
    <subcellularLocation>
        <location evidence="3">Chromosome</location>
    </subcellularLocation>
    <subcellularLocation>
        <location evidence="2">Nucleus</location>
    </subcellularLocation>
</comment>
<dbReference type="STRING" id="1198029.A0A1U7LS59"/>
<dbReference type="GO" id="GO:0003677">
    <property type="term" value="F:DNA binding"/>
    <property type="evidence" value="ECO:0007669"/>
    <property type="project" value="UniProtKB-KW"/>
</dbReference>
<organism evidence="13 14">
    <name type="scientific">Neolecta irregularis (strain DAH-3)</name>
    <dbReference type="NCBI Taxonomy" id="1198029"/>
    <lineage>
        <taxon>Eukaryota</taxon>
        <taxon>Fungi</taxon>
        <taxon>Dikarya</taxon>
        <taxon>Ascomycota</taxon>
        <taxon>Taphrinomycotina</taxon>
        <taxon>Neolectales</taxon>
        <taxon>Neolectaceae</taxon>
        <taxon>Neolecta</taxon>
    </lineage>
</organism>
<evidence type="ECO:0000256" key="7">
    <source>
        <dbReference type="ARBA" id="ARBA00023125"/>
    </source>
</evidence>
<evidence type="ECO:0000256" key="4">
    <source>
        <dbReference type="ARBA" id="ARBA00006564"/>
    </source>
</evidence>
<evidence type="ECO:0000256" key="5">
    <source>
        <dbReference type="ARBA" id="ARBA00011538"/>
    </source>
</evidence>
<evidence type="ECO:0000256" key="1">
    <source>
        <dbReference type="ARBA" id="ARBA00002001"/>
    </source>
</evidence>
<evidence type="ECO:0000256" key="3">
    <source>
        <dbReference type="ARBA" id="ARBA00004286"/>
    </source>
</evidence>
<dbReference type="EMBL" id="LXFE01000391">
    <property type="protein sequence ID" value="OLL25505.1"/>
    <property type="molecule type" value="Genomic_DNA"/>
</dbReference>
<dbReference type="GO" id="GO:0000786">
    <property type="term" value="C:nucleosome"/>
    <property type="evidence" value="ECO:0007669"/>
    <property type="project" value="UniProtKB-KW"/>
</dbReference>
<dbReference type="InterPro" id="IPR004823">
    <property type="entry name" value="TAF_TATA-bd_Histone-like_dom"/>
</dbReference>